<sequence>MLVVKTLSWLRRKALGHYTTCGRVDVIVKLGPVHARFWCRLAAQGHHHGTPSFFLSSLTNLSFSLFWWLVLPRNCSHGSKRSQ</sequence>
<reference evidence="3" key="1">
    <citation type="submission" date="2016-06" db="EMBL/GenBank/DDBJ databases">
        <title>Parallel loss of symbiosis genes in relatives of nitrogen-fixing non-legume Parasponia.</title>
        <authorList>
            <person name="Van Velzen R."/>
            <person name="Holmer R."/>
            <person name="Bu F."/>
            <person name="Rutten L."/>
            <person name="Van Zeijl A."/>
            <person name="Liu W."/>
            <person name="Santuari L."/>
            <person name="Cao Q."/>
            <person name="Sharma T."/>
            <person name="Shen D."/>
            <person name="Roswanjaya Y."/>
            <person name="Wardhani T."/>
            <person name="Kalhor M.S."/>
            <person name="Jansen J."/>
            <person name="Van den Hoogen J."/>
            <person name="Gungor B."/>
            <person name="Hartog M."/>
            <person name="Hontelez J."/>
            <person name="Verver J."/>
            <person name="Yang W.-C."/>
            <person name="Schijlen E."/>
            <person name="Repin R."/>
            <person name="Schilthuizen M."/>
            <person name="Schranz E."/>
            <person name="Heidstra R."/>
            <person name="Miyata K."/>
            <person name="Fedorova E."/>
            <person name="Kohlen W."/>
            <person name="Bisseling T."/>
            <person name="Smit S."/>
            <person name="Geurts R."/>
        </authorList>
    </citation>
    <scope>NUCLEOTIDE SEQUENCE [LARGE SCALE GENOMIC DNA]</scope>
    <source>
        <strain evidence="3">cv. WU1-14</strain>
    </source>
</reference>
<accession>A0A2P5CTU1</accession>
<dbReference type="EMBL" id="JXTB01000096">
    <property type="protein sequence ID" value="PON64366.1"/>
    <property type="molecule type" value="Genomic_DNA"/>
</dbReference>
<evidence type="ECO:0000313" key="2">
    <source>
        <dbReference type="EMBL" id="PON64366.1"/>
    </source>
</evidence>
<organism evidence="2 3">
    <name type="scientific">Parasponia andersonii</name>
    <name type="common">Sponia andersonii</name>
    <dbReference type="NCBI Taxonomy" id="3476"/>
    <lineage>
        <taxon>Eukaryota</taxon>
        <taxon>Viridiplantae</taxon>
        <taxon>Streptophyta</taxon>
        <taxon>Embryophyta</taxon>
        <taxon>Tracheophyta</taxon>
        <taxon>Spermatophyta</taxon>
        <taxon>Magnoliopsida</taxon>
        <taxon>eudicotyledons</taxon>
        <taxon>Gunneridae</taxon>
        <taxon>Pentapetalae</taxon>
        <taxon>rosids</taxon>
        <taxon>fabids</taxon>
        <taxon>Rosales</taxon>
        <taxon>Cannabaceae</taxon>
        <taxon>Parasponia</taxon>
    </lineage>
</organism>
<proteinExistence type="predicted"/>
<keyword evidence="1" id="KW-1133">Transmembrane helix</keyword>
<keyword evidence="1" id="KW-0812">Transmembrane</keyword>
<protein>
    <submittedName>
        <fullName evidence="2">Uncharacterized protein</fullName>
    </submittedName>
</protein>
<keyword evidence="3" id="KW-1185">Reference proteome</keyword>
<dbReference type="AlphaFoldDB" id="A0A2P5CTU1"/>
<evidence type="ECO:0000313" key="3">
    <source>
        <dbReference type="Proteomes" id="UP000237105"/>
    </source>
</evidence>
<evidence type="ECO:0000256" key="1">
    <source>
        <dbReference type="SAM" id="Phobius"/>
    </source>
</evidence>
<feature type="transmembrane region" description="Helical" evidence="1">
    <location>
        <begin position="53"/>
        <end position="71"/>
    </location>
</feature>
<gene>
    <name evidence="2" type="ORF">PanWU01x14_124350</name>
</gene>
<comment type="caution">
    <text evidence="2">The sequence shown here is derived from an EMBL/GenBank/DDBJ whole genome shotgun (WGS) entry which is preliminary data.</text>
</comment>
<dbReference type="OrthoDB" id="10393876at2759"/>
<name>A0A2P5CTU1_PARAD</name>
<dbReference type="Proteomes" id="UP000237105">
    <property type="component" value="Unassembled WGS sequence"/>
</dbReference>
<keyword evidence="1" id="KW-0472">Membrane</keyword>